<reference evidence="2 3" key="1">
    <citation type="submission" date="2018-03" db="EMBL/GenBank/DDBJ databases">
        <title>Genomic Encyclopedia of Archaeal and Bacterial Type Strains, Phase II (KMG-II): from individual species to whole genera.</title>
        <authorList>
            <person name="Goeker M."/>
        </authorList>
    </citation>
    <scope>NUCLEOTIDE SEQUENCE [LARGE SCALE GENOMIC DNA]</scope>
    <source>
        <strain evidence="2 3">DSM 45211</strain>
    </source>
</reference>
<keyword evidence="3" id="KW-1185">Reference proteome</keyword>
<keyword evidence="1" id="KW-1133">Transmembrane helix</keyword>
<protein>
    <submittedName>
        <fullName evidence="2">Uncharacterized protein</fullName>
    </submittedName>
</protein>
<evidence type="ECO:0000313" key="2">
    <source>
        <dbReference type="EMBL" id="PSK95752.1"/>
    </source>
</evidence>
<evidence type="ECO:0000313" key="3">
    <source>
        <dbReference type="Proteomes" id="UP000243528"/>
    </source>
</evidence>
<keyword evidence="1" id="KW-0472">Membrane</keyword>
<gene>
    <name evidence="2" type="ORF">CLV30_1284</name>
</gene>
<organism evidence="2 3">
    <name type="scientific">Haloactinopolyspora alba</name>
    <dbReference type="NCBI Taxonomy" id="648780"/>
    <lineage>
        <taxon>Bacteria</taxon>
        <taxon>Bacillati</taxon>
        <taxon>Actinomycetota</taxon>
        <taxon>Actinomycetes</taxon>
        <taxon>Jiangellales</taxon>
        <taxon>Jiangellaceae</taxon>
        <taxon>Haloactinopolyspora</taxon>
    </lineage>
</organism>
<dbReference type="AlphaFoldDB" id="A0A2P8DEW0"/>
<sequence length="42" mass="4486">MTAHAAAISASDLTTGLRVLVPMVALALIMLFLGWFRSRGQV</sequence>
<keyword evidence="1" id="KW-0812">Transmembrane</keyword>
<feature type="transmembrane region" description="Helical" evidence="1">
    <location>
        <begin position="19"/>
        <end position="36"/>
    </location>
</feature>
<dbReference type="Proteomes" id="UP000243528">
    <property type="component" value="Unassembled WGS sequence"/>
</dbReference>
<comment type="caution">
    <text evidence="2">The sequence shown here is derived from an EMBL/GenBank/DDBJ whole genome shotgun (WGS) entry which is preliminary data.</text>
</comment>
<accession>A0A2P8DEW0</accession>
<evidence type="ECO:0000256" key="1">
    <source>
        <dbReference type="SAM" id="Phobius"/>
    </source>
</evidence>
<proteinExistence type="predicted"/>
<name>A0A2P8DEW0_9ACTN</name>
<dbReference type="EMBL" id="PYGE01000028">
    <property type="protein sequence ID" value="PSK95752.1"/>
    <property type="molecule type" value="Genomic_DNA"/>
</dbReference>
<dbReference type="RefSeq" id="WP_276320029.1">
    <property type="nucleotide sequence ID" value="NZ_PYGE01000028.1"/>
</dbReference>